<accession>A0A6A4H8L4</accession>
<dbReference type="EMBL" id="ML769556">
    <property type="protein sequence ID" value="KAE9394136.1"/>
    <property type="molecule type" value="Genomic_DNA"/>
</dbReference>
<keyword evidence="3" id="KW-1185">Reference proteome</keyword>
<protein>
    <recommendedName>
        <fullName evidence="1">DUF6589 domain-containing protein</fullName>
    </recommendedName>
</protein>
<reference evidence="2" key="1">
    <citation type="journal article" date="2019" name="Environ. Microbiol.">
        <title>Fungal ecological strategies reflected in gene transcription - a case study of two litter decomposers.</title>
        <authorList>
            <person name="Barbi F."/>
            <person name="Kohler A."/>
            <person name="Barry K."/>
            <person name="Baskaran P."/>
            <person name="Daum C."/>
            <person name="Fauchery L."/>
            <person name="Ihrmark K."/>
            <person name="Kuo A."/>
            <person name="LaButti K."/>
            <person name="Lipzen A."/>
            <person name="Morin E."/>
            <person name="Grigoriev I.V."/>
            <person name="Henrissat B."/>
            <person name="Lindahl B."/>
            <person name="Martin F."/>
        </authorList>
    </citation>
    <scope>NUCLEOTIDE SEQUENCE</scope>
    <source>
        <strain evidence="2">JB14</strain>
    </source>
</reference>
<evidence type="ECO:0000313" key="3">
    <source>
        <dbReference type="Proteomes" id="UP000799118"/>
    </source>
</evidence>
<dbReference type="OrthoDB" id="2496395at2759"/>
<name>A0A6A4H8L4_9AGAR</name>
<evidence type="ECO:0000259" key="1">
    <source>
        <dbReference type="Pfam" id="PF20231"/>
    </source>
</evidence>
<evidence type="ECO:0000313" key="2">
    <source>
        <dbReference type="EMBL" id="KAE9394136.1"/>
    </source>
</evidence>
<dbReference type="AlphaFoldDB" id="A0A6A4H8L4"/>
<organism evidence="2 3">
    <name type="scientific">Gymnopus androsaceus JB14</name>
    <dbReference type="NCBI Taxonomy" id="1447944"/>
    <lineage>
        <taxon>Eukaryota</taxon>
        <taxon>Fungi</taxon>
        <taxon>Dikarya</taxon>
        <taxon>Basidiomycota</taxon>
        <taxon>Agaricomycotina</taxon>
        <taxon>Agaricomycetes</taxon>
        <taxon>Agaricomycetidae</taxon>
        <taxon>Agaricales</taxon>
        <taxon>Marasmiineae</taxon>
        <taxon>Omphalotaceae</taxon>
        <taxon>Gymnopus</taxon>
    </lineage>
</organism>
<gene>
    <name evidence="2" type="ORF">BT96DRAFT_797375</name>
</gene>
<dbReference type="Proteomes" id="UP000799118">
    <property type="component" value="Unassembled WGS sequence"/>
</dbReference>
<feature type="non-terminal residue" evidence="2">
    <location>
        <position position="424"/>
    </location>
</feature>
<dbReference type="Pfam" id="PF20231">
    <property type="entry name" value="DUF6589"/>
    <property type="match status" value="1"/>
</dbReference>
<sequence>IHPLTALDIEEASIKGNAEVDEVVVGPQGLDLRARVHRFWERVRLIAGDQLSIARLRALEAIRAGQEAGYGGFGWGVWIPGLFHAKMADVQGFFTTHFGKPSSSIQDPGSLHFHNTLLERLPITITSLPNFQTCRSLIFVSLYARVLHCLLKVSGKATLAEYADSVGSWDQLYHDVERIYITYTDASVVAELRSKRELLGKEEGDMVFENAILFLRDALITREFTDAVRAGDSGRVILVLKIWALSFRGNGRTKYAYEMLHLIHNLENVWPQPVRDAVLNNWLISTNGRSFLEVDLMQEHLNYWIKVFYKAHGSNMSWRWLAMITPCVNALRELARTMNDALGYDQGSKHTSVDPVNDIHCIMESLDDRGTYDLTLGRVLEDDQEVADATSVGLHNTITGTSCPLNEFNSACSRLQRRRRMIPV</sequence>
<feature type="non-terminal residue" evidence="2">
    <location>
        <position position="1"/>
    </location>
</feature>
<feature type="domain" description="DUF6589" evidence="1">
    <location>
        <begin position="1"/>
        <end position="350"/>
    </location>
</feature>
<proteinExistence type="predicted"/>
<dbReference type="InterPro" id="IPR046496">
    <property type="entry name" value="DUF6589"/>
</dbReference>